<sequence length="156" mass="17816">MMAQTQFDKATTEAVGRKLSTLLADLHIYYGHLHALHWNIEGPQFFTVHKELQSMYEGVAEFIDDTAERILMLGNRPATTLKEYLETTSMEELPSRKYTAEETAQVVLKDLAHFIGQVRGLIETAGEHNDEVTADFGVGMLQEFEKQNWFWSAFSN</sequence>
<dbReference type="Proteomes" id="UP000186400">
    <property type="component" value="Unassembled WGS sequence"/>
</dbReference>
<dbReference type="PRINTS" id="PR01346">
    <property type="entry name" value="HELNAPAPROT"/>
</dbReference>
<dbReference type="PIRSF" id="PIRSF005900">
    <property type="entry name" value="Dps"/>
    <property type="match status" value="1"/>
</dbReference>
<accession>A0A1N6RI61</accession>
<dbReference type="SUPFAM" id="SSF47240">
    <property type="entry name" value="Ferritin-like"/>
    <property type="match status" value="1"/>
</dbReference>
<evidence type="ECO:0000313" key="5">
    <source>
        <dbReference type="Proteomes" id="UP000186400"/>
    </source>
</evidence>
<dbReference type="OrthoDB" id="9797023at2"/>
<dbReference type="InterPro" id="IPR008331">
    <property type="entry name" value="Ferritin_DPS_dom"/>
</dbReference>
<dbReference type="EMBL" id="FTMS01000006">
    <property type="protein sequence ID" value="SIQ28598.1"/>
    <property type="molecule type" value="Genomic_DNA"/>
</dbReference>
<proteinExistence type="inferred from homology"/>
<organism evidence="4 5">
    <name type="scientific">Alkalispirochaeta americana</name>
    <dbReference type="NCBI Taxonomy" id="159291"/>
    <lineage>
        <taxon>Bacteria</taxon>
        <taxon>Pseudomonadati</taxon>
        <taxon>Spirochaetota</taxon>
        <taxon>Spirochaetia</taxon>
        <taxon>Spirochaetales</taxon>
        <taxon>Spirochaetaceae</taxon>
        <taxon>Alkalispirochaeta</taxon>
    </lineage>
</organism>
<dbReference type="InterPro" id="IPR012347">
    <property type="entry name" value="Ferritin-like"/>
</dbReference>
<feature type="domain" description="Ferritin/DPS" evidence="3">
    <location>
        <begin position="18"/>
        <end position="153"/>
    </location>
</feature>
<dbReference type="GO" id="GO:0008199">
    <property type="term" value="F:ferric iron binding"/>
    <property type="evidence" value="ECO:0007669"/>
    <property type="project" value="InterPro"/>
</dbReference>
<dbReference type="PANTHER" id="PTHR42932">
    <property type="entry name" value="GENERAL STRESS PROTEIN 20U"/>
    <property type="match status" value="1"/>
</dbReference>
<dbReference type="Gene3D" id="1.20.1260.10">
    <property type="match status" value="1"/>
</dbReference>
<dbReference type="AlphaFoldDB" id="A0A1N6RI61"/>
<dbReference type="Pfam" id="PF00210">
    <property type="entry name" value="Ferritin"/>
    <property type="match status" value="1"/>
</dbReference>
<dbReference type="RefSeq" id="WP_083943784.1">
    <property type="nucleotide sequence ID" value="NZ_FTMS01000006.1"/>
</dbReference>
<gene>
    <name evidence="4" type="ORF">SAMN05920897_106124</name>
</gene>
<dbReference type="InterPro" id="IPR002177">
    <property type="entry name" value="DPS_DNA-bd"/>
</dbReference>
<evidence type="ECO:0000313" key="4">
    <source>
        <dbReference type="EMBL" id="SIQ28598.1"/>
    </source>
</evidence>
<reference evidence="4 5" key="1">
    <citation type="submission" date="2017-01" db="EMBL/GenBank/DDBJ databases">
        <authorList>
            <person name="Mah S.A."/>
            <person name="Swanson W.J."/>
            <person name="Moy G.W."/>
            <person name="Vacquier V.D."/>
        </authorList>
    </citation>
    <scope>NUCLEOTIDE SEQUENCE [LARGE SCALE GENOMIC DNA]</scope>
    <source>
        <strain evidence="4 5">ASpG1</strain>
    </source>
</reference>
<dbReference type="InterPro" id="IPR009078">
    <property type="entry name" value="Ferritin-like_SF"/>
</dbReference>
<dbReference type="CDD" id="cd01043">
    <property type="entry name" value="DPS"/>
    <property type="match status" value="1"/>
</dbReference>
<protein>
    <submittedName>
        <fullName evidence="4">Starvation-inducible DNA-binding protein</fullName>
    </submittedName>
</protein>
<name>A0A1N6RI61_9SPIO</name>
<evidence type="ECO:0000256" key="2">
    <source>
        <dbReference type="RuleBase" id="RU003875"/>
    </source>
</evidence>
<comment type="similarity">
    <text evidence="1 2">Belongs to the Dps family.</text>
</comment>
<dbReference type="GO" id="GO:0003677">
    <property type="term" value="F:DNA binding"/>
    <property type="evidence" value="ECO:0007669"/>
    <property type="project" value="UniProtKB-KW"/>
</dbReference>
<evidence type="ECO:0000259" key="3">
    <source>
        <dbReference type="Pfam" id="PF00210"/>
    </source>
</evidence>
<keyword evidence="4" id="KW-0238">DNA-binding</keyword>
<keyword evidence="5" id="KW-1185">Reference proteome</keyword>
<dbReference type="PANTHER" id="PTHR42932:SF1">
    <property type="entry name" value="GENERAL STRESS PROTEIN 20U"/>
    <property type="match status" value="1"/>
</dbReference>
<evidence type="ECO:0000256" key="1">
    <source>
        <dbReference type="ARBA" id="ARBA00009497"/>
    </source>
</evidence>
<dbReference type="STRING" id="159291.SAMN05920897_106124"/>